<dbReference type="Pfam" id="PF00293">
    <property type="entry name" value="NUDIX"/>
    <property type="match status" value="1"/>
</dbReference>
<dbReference type="PROSITE" id="PS51462">
    <property type="entry name" value="NUDIX"/>
    <property type="match status" value="1"/>
</dbReference>
<evidence type="ECO:0000313" key="5">
    <source>
        <dbReference type="Proteomes" id="UP000263486"/>
    </source>
</evidence>
<reference evidence="4 5" key="1">
    <citation type="submission" date="2018-08" db="EMBL/GenBank/DDBJ databases">
        <title>Draft genome sequence of Psychrilyobacter sp. strain SD5 isolated from Black Sea water.</title>
        <authorList>
            <person name="Yadav S."/>
            <person name="Villanueva L."/>
            <person name="Damste J.S.S."/>
        </authorList>
    </citation>
    <scope>NUCLEOTIDE SEQUENCE [LARGE SCALE GENOMIC DNA]</scope>
    <source>
        <strain evidence="4 5">SD5</strain>
    </source>
</reference>
<evidence type="ECO:0000313" key="4">
    <source>
        <dbReference type="EMBL" id="REI40068.1"/>
    </source>
</evidence>
<dbReference type="SUPFAM" id="SSF55811">
    <property type="entry name" value="Nudix"/>
    <property type="match status" value="1"/>
</dbReference>
<comment type="cofactor">
    <cofactor evidence="1">
        <name>Mg(2+)</name>
        <dbReference type="ChEBI" id="CHEBI:18420"/>
    </cofactor>
</comment>
<dbReference type="Proteomes" id="UP000263486">
    <property type="component" value="Unassembled WGS sequence"/>
</dbReference>
<dbReference type="PANTHER" id="PTHR43046">
    <property type="entry name" value="GDP-MANNOSE MANNOSYL HYDROLASE"/>
    <property type="match status" value="1"/>
</dbReference>
<accession>A0ABX9KEF3</accession>
<gene>
    <name evidence="4" type="ORF">DYH56_12460</name>
</gene>
<evidence type="ECO:0000256" key="2">
    <source>
        <dbReference type="ARBA" id="ARBA00022801"/>
    </source>
</evidence>
<proteinExistence type="predicted"/>
<dbReference type="InterPro" id="IPR000086">
    <property type="entry name" value="NUDIX_hydrolase_dom"/>
</dbReference>
<sequence>MKNIRIRVCGILEKNDELLLVKHVKNKCEYYLLPGGGVDHGEDFRTALKREFMEECSLDVEVGDMIFISEGIAPNGGRHIVNIYFKVSYISGDLQVGLDGSNLIGVEYIKKSDLENIILHPNTKKELKEYFENGNTGIKYLGNRWE</sequence>
<evidence type="ECO:0000256" key="1">
    <source>
        <dbReference type="ARBA" id="ARBA00001946"/>
    </source>
</evidence>
<feature type="domain" description="Nudix hydrolase" evidence="3">
    <location>
        <begin position="2"/>
        <end position="132"/>
    </location>
</feature>
<organism evidence="4 5">
    <name type="scientific">Psychrilyobacter piezotolerans</name>
    <dbReference type="NCBI Taxonomy" id="2293438"/>
    <lineage>
        <taxon>Bacteria</taxon>
        <taxon>Fusobacteriati</taxon>
        <taxon>Fusobacteriota</taxon>
        <taxon>Fusobacteriia</taxon>
        <taxon>Fusobacteriales</taxon>
        <taxon>Fusobacteriaceae</taxon>
        <taxon>Psychrilyobacter</taxon>
    </lineage>
</organism>
<dbReference type="Gene3D" id="3.90.79.10">
    <property type="entry name" value="Nucleoside Triphosphate Pyrophosphohydrolase"/>
    <property type="match status" value="1"/>
</dbReference>
<comment type="caution">
    <text evidence="4">The sequence shown here is derived from an EMBL/GenBank/DDBJ whole genome shotgun (WGS) entry which is preliminary data.</text>
</comment>
<dbReference type="PANTHER" id="PTHR43046:SF14">
    <property type="entry name" value="MUTT_NUDIX FAMILY PROTEIN"/>
    <property type="match status" value="1"/>
</dbReference>
<keyword evidence="5" id="KW-1185">Reference proteome</keyword>
<dbReference type="InterPro" id="IPR015797">
    <property type="entry name" value="NUDIX_hydrolase-like_dom_sf"/>
</dbReference>
<evidence type="ECO:0000259" key="3">
    <source>
        <dbReference type="PROSITE" id="PS51462"/>
    </source>
</evidence>
<dbReference type="EMBL" id="QUAJ01000025">
    <property type="protein sequence ID" value="REI40068.1"/>
    <property type="molecule type" value="Genomic_DNA"/>
</dbReference>
<keyword evidence="2" id="KW-0378">Hydrolase</keyword>
<protein>
    <submittedName>
        <fullName evidence="4">NUDIX domain-containing protein</fullName>
    </submittedName>
</protein>
<dbReference type="RefSeq" id="WP_114643205.1">
    <property type="nucleotide sequence ID" value="NZ_JAACIO010000017.1"/>
</dbReference>
<name>A0ABX9KEF3_9FUSO</name>
<dbReference type="CDD" id="cd18880">
    <property type="entry name" value="NUDIX_ADPRase"/>
    <property type="match status" value="1"/>
</dbReference>